<dbReference type="EMBL" id="FWYF01000002">
    <property type="protein sequence ID" value="SMD35321.1"/>
    <property type="molecule type" value="Genomic_DNA"/>
</dbReference>
<protein>
    <recommendedName>
        <fullName evidence="2">DUF4399 domain-containing protein</fullName>
    </recommendedName>
</protein>
<accession>A0A1W2GFF1</accession>
<feature type="signal peptide" evidence="1">
    <location>
        <begin position="1"/>
        <end position="22"/>
    </location>
</feature>
<dbReference type="Proteomes" id="UP000192472">
    <property type="component" value="Unassembled WGS sequence"/>
</dbReference>
<evidence type="ECO:0000313" key="3">
    <source>
        <dbReference type="EMBL" id="SMD35321.1"/>
    </source>
</evidence>
<evidence type="ECO:0000259" key="2">
    <source>
        <dbReference type="Pfam" id="PF14347"/>
    </source>
</evidence>
<dbReference type="RefSeq" id="WP_084373096.1">
    <property type="nucleotide sequence ID" value="NZ_FWYF01000002.1"/>
</dbReference>
<proteinExistence type="predicted"/>
<dbReference type="InterPro" id="IPR025512">
    <property type="entry name" value="DUF4399"/>
</dbReference>
<dbReference type="AlphaFoldDB" id="A0A1W2GFF1"/>
<evidence type="ECO:0000313" key="4">
    <source>
        <dbReference type="Proteomes" id="UP000192472"/>
    </source>
</evidence>
<gene>
    <name evidence="3" type="ORF">SAMN04488029_2451</name>
</gene>
<dbReference type="STRING" id="692418.SAMN04488029_2451"/>
<sequence length="152" mass="16266">MKYLSIALLSLVIFSCSSPNKSAEQSTPVQDKTAIAEKPMADSAYVFFKHPADGATVPSPVYIEMGVSGMQIEPAGEVKEGFGHHHILINQANWPEGTVIPMSDSTFHYGKGQTDATLELEPGSYTLSLQFADGVHASYGEKMAASVTVTVE</sequence>
<organism evidence="3 4">
    <name type="scientific">Reichenbachiella faecimaris</name>
    <dbReference type="NCBI Taxonomy" id="692418"/>
    <lineage>
        <taxon>Bacteria</taxon>
        <taxon>Pseudomonadati</taxon>
        <taxon>Bacteroidota</taxon>
        <taxon>Cytophagia</taxon>
        <taxon>Cytophagales</taxon>
        <taxon>Reichenbachiellaceae</taxon>
        <taxon>Reichenbachiella</taxon>
    </lineage>
</organism>
<dbReference type="Pfam" id="PF14347">
    <property type="entry name" value="DUF4399"/>
    <property type="match status" value="1"/>
</dbReference>
<evidence type="ECO:0000256" key="1">
    <source>
        <dbReference type="SAM" id="SignalP"/>
    </source>
</evidence>
<feature type="chain" id="PRO_5012235767" description="DUF4399 domain-containing protein" evidence="1">
    <location>
        <begin position="23"/>
        <end position="152"/>
    </location>
</feature>
<dbReference type="PROSITE" id="PS51257">
    <property type="entry name" value="PROKAR_LIPOPROTEIN"/>
    <property type="match status" value="1"/>
</dbReference>
<name>A0A1W2GFF1_REIFA</name>
<feature type="domain" description="DUF4399" evidence="2">
    <location>
        <begin position="63"/>
        <end position="152"/>
    </location>
</feature>
<keyword evidence="1" id="KW-0732">Signal</keyword>
<reference evidence="3 4" key="1">
    <citation type="submission" date="2017-04" db="EMBL/GenBank/DDBJ databases">
        <authorList>
            <person name="Afonso C.L."/>
            <person name="Miller P.J."/>
            <person name="Scott M.A."/>
            <person name="Spackman E."/>
            <person name="Goraichik I."/>
            <person name="Dimitrov K.M."/>
            <person name="Suarez D.L."/>
            <person name="Swayne D.E."/>
        </authorList>
    </citation>
    <scope>NUCLEOTIDE SEQUENCE [LARGE SCALE GENOMIC DNA]</scope>
    <source>
        <strain evidence="3 4">DSM 26133</strain>
    </source>
</reference>
<keyword evidence="4" id="KW-1185">Reference proteome</keyword>